<feature type="transmembrane region" description="Helical" evidence="2">
    <location>
        <begin position="131"/>
        <end position="151"/>
    </location>
</feature>
<evidence type="ECO:0000313" key="4">
    <source>
        <dbReference type="Proteomes" id="UP001373714"/>
    </source>
</evidence>
<organism evidence="3 4">
    <name type="scientific">Orbilia blumenaviensis</name>
    <dbReference type="NCBI Taxonomy" id="1796055"/>
    <lineage>
        <taxon>Eukaryota</taxon>
        <taxon>Fungi</taxon>
        <taxon>Dikarya</taxon>
        <taxon>Ascomycota</taxon>
        <taxon>Pezizomycotina</taxon>
        <taxon>Orbiliomycetes</taxon>
        <taxon>Orbiliales</taxon>
        <taxon>Orbiliaceae</taxon>
        <taxon>Orbilia</taxon>
    </lineage>
</organism>
<dbReference type="AlphaFoldDB" id="A0AAV9VIF8"/>
<keyword evidence="4" id="KW-1185">Reference proteome</keyword>
<dbReference type="EMBL" id="JAVHNS010000003">
    <property type="protein sequence ID" value="KAK6360964.1"/>
    <property type="molecule type" value="Genomic_DNA"/>
</dbReference>
<proteinExistence type="predicted"/>
<reference evidence="3 4" key="1">
    <citation type="submission" date="2019-10" db="EMBL/GenBank/DDBJ databases">
        <authorList>
            <person name="Palmer J.M."/>
        </authorList>
    </citation>
    <scope>NUCLEOTIDE SEQUENCE [LARGE SCALE GENOMIC DNA]</scope>
    <source>
        <strain evidence="3 4">TWF730</strain>
    </source>
</reference>
<keyword evidence="2" id="KW-0812">Transmembrane</keyword>
<accession>A0AAV9VIF8</accession>
<evidence type="ECO:0000256" key="2">
    <source>
        <dbReference type="SAM" id="Phobius"/>
    </source>
</evidence>
<keyword evidence="2" id="KW-1133">Transmembrane helix</keyword>
<protein>
    <submittedName>
        <fullName evidence="3">Uncharacterized protein</fullName>
    </submittedName>
</protein>
<name>A0AAV9VIF8_9PEZI</name>
<feature type="region of interest" description="Disordered" evidence="1">
    <location>
        <begin position="1"/>
        <end position="61"/>
    </location>
</feature>
<sequence length="255" mass="28622">MDLEKYTKHSHKEEMDVTAMSDKELDTGDPYITTPSESRSPRASLNYQPVSSPPAYPTNSLDANPVLDNDIARYTTTQTKRLSILSAVHSFLLAWWIIAIILGIYYTPVQEDYDPNEHGSSAAFQTQLKHFRIALIGGVPAVLISLGKLVLFKRIFKSQRVSEESRRLAADIDGNYSPGSGGYGNSRLLIGKWWEGYFEQERAMQLVMHLFGMILTIWLAVGKFRGYIRPRGPFDDAICAFSDPRAYGGTPEPTH</sequence>
<evidence type="ECO:0000313" key="3">
    <source>
        <dbReference type="EMBL" id="KAK6360964.1"/>
    </source>
</evidence>
<dbReference type="Proteomes" id="UP001373714">
    <property type="component" value="Unassembled WGS sequence"/>
</dbReference>
<comment type="caution">
    <text evidence="3">The sequence shown here is derived from an EMBL/GenBank/DDBJ whole genome shotgun (WGS) entry which is preliminary data.</text>
</comment>
<gene>
    <name evidence="3" type="ORF">TWF730_007079</name>
</gene>
<keyword evidence="2" id="KW-0472">Membrane</keyword>
<feature type="transmembrane region" description="Helical" evidence="2">
    <location>
        <begin position="203"/>
        <end position="221"/>
    </location>
</feature>
<feature type="compositionally biased region" description="Polar residues" evidence="1">
    <location>
        <begin position="33"/>
        <end position="50"/>
    </location>
</feature>
<evidence type="ECO:0000256" key="1">
    <source>
        <dbReference type="SAM" id="MobiDB-lite"/>
    </source>
</evidence>
<feature type="transmembrane region" description="Helical" evidence="2">
    <location>
        <begin position="82"/>
        <end position="106"/>
    </location>
</feature>
<feature type="compositionally biased region" description="Basic and acidic residues" evidence="1">
    <location>
        <begin position="1"/>
        <end position="26"/>
    </location>
</feature>